<dbReference type="Proteomes" id="UP001350748">
    <property type="component" value="Unassembled WGS sequence"/>
</dbReference>
<protein>
    <submittedName>
        <fullName evidence="7">Lysylphosphatidylglycerol synthase domain-containing protein</fullName>
    </submittedName>
</protein>
<comment type="caution">
    <text evidence="7">The sequence shown here is derived from an EMBL/GenBank/DDBJ whole genome shotgun (WGS) entry which is preliminary data.</text>
</comment>
<accession>A0ABU7XG30</accession>
<feature type="transmembrane region" description="Helical" evidence="6">
    <location>
        <begin position="157"/>
        <end position="182"/>
    </location>
</feature>
<feature type="transmembrane region" description="Helical" evidence="6">
    <location>
        <begin position="42"/>
        <end position="60"/>
    </location>
</feature>
<dbReference type="EMBL" id="JAZHYN010000016">
    <property type="protein sequence ID" value="MEF3366344.1"/>
    <property type="molecule type" value="Genomic_DNA"/>
</dbReference>
<feature type="transmembrane region" description="Helical" evidence="6">
    <location>
        <begin position="237"/>
        <end position="259"/>
    </location>
</feature>
<dbReference type="Pfam" id="PF03706">
    <property type="entry name" value="LPG_synthase_TM"/>
    <property type="match status" value="1"/>
</dbReference>
<keyword evidence="5 6" id="KW-0472">Membrane</keyword>
<evidence type="ECO:0000256" key="4">
    <source>
        <dbReference type="ARBA" id="ARBA00022989"/>
    </source>
</evidence>
<feature type="transmembrane region" description="Helical" evidence="6">
    <location>
        <begin position="80"/>
        <end position="104"/>
    </location>
</feature>
<evidence type="ECO:0000256" key="3">
    <source>
        <dbReference type="ARBA" id="ARBA00022692"/>
    </source>
</evidence>
<evidence type="ECO:0000256" key="5">
    <source>
        <dbReference type="ARBA" id="ARBA00023136"/>
    </source>
</evidence>
<sequence length="357" mass="38036">MTPRESDFIKFRTPGLPMVLAPRRSGFFESLKRGFSKGAPSGLGVAASLALFALAAYILGKTLSNLSYADLAGAFRATSFRQIFSALALSALSYFFLTGYDVVALHQTRARAPYRVAALASFASYAISFNLGFPLVTGAAVRYWIYSRVAVTALQVANITIFAGITFWLGMALMMGVGFVYGAGALAALDGAPAFVHVGLGILVLAGVAFYLLWVTVERRLIRLRGHVLDLPGLAPTLAQLALGVADLCCAAGALYVLLPQGVELSFMPFVAVYIVACILGVISHAPGGIGVFEATMLHALSGASQESVLASLLLFRVIYYFIPFVVALAVLGADEGARRWASLRETITRIMEERSN</sequence>
<comment type="subcellular location">
    <subcellularLocation>
        <location evidence="1">Cell membrane</location>
        <topology evidence="1">Multi-pass membrane protein</topology>
    </subcellularLocation>
</comment>
<dbReference type="InterPro" id="IPR022791">
    <property type="entry name" value="L-PG_synthase/AglD"/>
</dbReference>
<evidence type="ECO:0000256" key="2">
    <source>
        <dbReference type="ARBA" id="ARBA00022475"/>
    </source>
</evidence>
<feature type="transmembrane region" description="Helical" evidence="6">
    <location>
        <begin position="313"/>
        <end position="334"/>
    </location>
</feature>
<keyword evidence="2" id="KW-1003">Cell membrane</keyword>
<gene>
    <name evidence="7" type="ORF">V3H18_07340</name>
</gene>
<keyword evidence="8" id="KW-1185">Reference proteome</keyword>
<evidence type="ECO:0000313" key="7">
    <source>
        <dbReference type="EMBL" id="MEF3366344.1"/>
    </source>
</evidence>
<dbReference type="RefSeq" id="WP_332081340.1">
    <property type="nucleotide sequence ID" value="NZ_JAZHYN010000016.1"/>
</dbReference>
<reference evidence="7 8" key="1">
    <citation type="submission" date="2024-02" db="EMBL/GenBank/DDBJ databases">
        <authorList>
            <person name="Grouzdev D."/>
        </authorList>
    </citation>
    <scope>NUCLEOTIDE SEQUENCE [LARGE SCALE GENOMIC DNA]</scope>
    <source>
        <strain evidence="7 8">9N</strain>
    </source>
</reference>
<name>A0ABU7XG30_9HYPH</name>
<organism evidence="7 8">
    <name type="scientific">Methylocystis borbori</name>
    <dbReference type="NCBI Taxonomy" id="3118750"/>
    <lineage>
        <taxon>Bacteria</taxon>
        <taxon>Pseudomonadati</taxon>
        <taxon>Pseudomonadota</taxon>
        <taxon>Alphaproteobacteria</taxon>
        <taxon>Hyphomicrobiales</taxon>
        <taxon>Methylocystaceae</taxon>
        <taxon>Methylocystis</taxon>
    </lineage>
</organism>
<keyword evidence="4 6" id="KW-1133">Transmembrane helix</keyword>
<feature type="transmembrane region" description="Helical" evidence="6">
    <location>
        <begin position="194"/>
        <end position="217"/>
    </location>
</feature>
<evidence type="ECO:0000313" key="8">
    <source>
        <dbReference type="Proteomes" id="UP001350748"/>
    </source>
</evidence>
<evidence type="ECO:0000256" key="6">
    <source>
        <dbReference type="SAM" id="Phobius"/>
    </source>
</evidence>
<dbReference type="PANTHER" id="PTHR39087">
    <property type="entry name" value="UPF0104 MEMBRANE PROTEIN MJ1595"/>
    <property type="match status" value="1"/>
</dbReference>
<feature type="transmembrane region" description="Helical" evidence="6">
    <location>
        <begin position="271"/>
        <end position="293"/>
    </location>
</feature>
<proteinExistence type="predicted"/>
<feature type="transmembrane region" description="Helical" evidence="6">
    <location>
        <begin position="116"/>
        <end position="145"/>
    </location>
</feature>
<evidence type="ECO:0000256" key="1">
    <source>
        <dbReference type="ARBA" id="ARBA00004651"/>
    </source>
</evidence>
<dbReference type="PANTHER" id="PTHR39087:SF2">
    <property type="entry name" value="UPF0104 MEMBRANE PROTEIN MJ1595"/>
    <property type="match status" value="1"/>
</dbReference>
<keyword evidence="3 6" id="KW-0812">Transmembrane</keyword>